<dbReference type="OrthoDB" id="8182951at2759"/>
<reference evidence="2" key="1">
    <citation type="submission" date="2020-01" db="EMBL/GenBank/DDBJ databases">
        <title>Draft genome sequence of the Termite Coptotermes fromosanus.</title>
        <authorList>
            <person name="Itakura S."/>
            <person name="Yosikawa Y."/>
            <person name="Umezawa K."/>
        </authorList>
    </citation>
    <scope>NUCLEOTIDE SEQUENCE [LARGE SCALE GENOMIC DNA]</scope>
</reference>
<organism evidence="1 2">
    <name type="scientific">Coptotermes formosanus</name>
    <name type="common">Formosan subterranean termite</name>
    <dbReference type="NCBI Taxonomy" id="36987"/>
    <lineage>
        <taxon>Eukaryota</taxon>
        <taxon>Metazoa</taxon>
        <taxon>Ecdysozoa</taxon>
        <taxon>Arthropoda</taxon>
        <taxon>Hexapoda</taxon>
        <taxon>Insecta</taxon>
        <taxon>Pterygota</taxon>
        <taxon>Neoptera</taxon>
        <taxon>Polyneoptera</taxon>
        <taxon>Dictyoptera</taxon>
        <taxon>Blattodea</taxon>
        <taxon>Blattoidea</taxon>
        <taxon>Termitoidae</taxon>
        <taxon>Rhinotermitidae</taxon>
        <taxon>Coptotermes</taxon>
    </lineage>
</organism>
<dbReference type="EMBL" id="BLKM01000300">
    <property type="protein sequence ID" value="GFG31357.1"/>
    <property type="molecule type" value="Genomic_DNA"/>
</dbReference>
<name>A0A6L2PMU4_COPFO</name>
<keyword evidence="2" id="KW-1185">Reference proteome</keyword>
<evidence type="ECO:0000313" key="1">
    <source>
        <dbReference type="EMBL" id="GFG31357.1"/>
    </source>
</evidence>
<evidence type="ECO:0000313" key="2">
    <source>
        <dbReference type="Proteomes" id="UP000502823"/>
    </source>
</evidence>
<dbReference type="InParanoid" id="A0A6L2PMU4"/>
<gene>
    <name evidence="1" type="ORF">Cfor_12924</name>
</gene>
<sequence length="211" mass="23242">MVGTLVEIRNQDLAIHGNGGATSLLKSVKKNSRIRVKNTVQSYADTVYKAKGVPVDTVSVMGTRFICLCCVRILPEESVGMLTKQTSQKDKEELVCPPASVTLPVFSFPCKTQMDCDILGQLCCNVDGKMRCRKGVPRPTPKPVHMPLLGFIPRECPTNPVIEILPVKNCTSDSDCWPRICCPDGQQSYCRTSVPASEETSGFNREFNIFP</sequence>
<accession>A0A6L2PMU4</accession>
<protein>
    <submittedName>
        <fullName evidence="1">Uncharacterized protein</fullName>
    </submittedName>
</protein>
<proteinExistence type="predicted"/>
<comment type="caution">
    <text evidence="1">The sequence shown here is derived from an EMBL/GenBank/DDBJ whole genome shotgun (WGS) entry which is preliminary data.</text>
</comment>
<dbReference type="AlphaFoldDB" id="A0A6L2PMU4"/>
<dbReference type="Proteomes" id="UP000502823">
    <property type="component" value="Unassembled WGS sequence"/>
</dbReference>